<dbReference type="Proteomes" id="UP000324738">
    <property type="component" value="Unassembled WGS sequence"/>
</dbReference>
<feature type="transmembrane region" description="Helical" evidence="1">
    <location>
        <begin position="82"/>
        <end position="103"/>
    </location>
</feature>
<proteinExistence type="predicted"/>
<reference evidence="3 4" key="1">
    <citation type="submission" date="2019-08" db="EMBL/GenBank/DDBJ databases">
        <title>Aureimonas fodiniaquatilis sp. nov., isolated from a coal mine wastewater.</title>
        <authorList>
            <person name="Kim W."/>
        </authorList>
    </citation>
    <scope>NUCLEOTIDE SEQUENCE [LARGE SCALE GENOMIC DNA]</scope>
    <source>
        <strain evidence="3 4">CAU 1482</strain>
    </source>
</reference>
<gene>
    <name evidence="3" type="ORF">FPY71_06530</name>
</gene>
<organism evidence="3 4">
    <name type="scientific">Aureimonas fodinaquatilis</name>
    <dbReference type="NCBI Taxonomy" id="2565783"/>
    <lineage>
        <taxon>Bacteria</taxon>
        <taxon>Pseudomonadati</taxon>
        <taxon>Pseudomonadota</taxon>
        <taxon>Alphaproteobacteria</taxon>
        <taxon>Hyphomicrobiales</taxon>
        <taxon>Aurantimonadaceae</taxon>
        <taxon>Aureimonas</taxon>
    </lineage>
</organism>
<dbReference type="RefSeq" id="WP_188052244.1">
    <property type="nucleotide sequence ID" value="NZ_VTWH01000002.1"/>
</dbReference>
<accession>A0A5B0DTP8</accession>
<dbReference type="EMBL" id="VTWH01000002">
    <property type="protein sequence ID" value="KAA0970187.1"/>
    <property type="molecule type" value="Genomic_DNA"/>
</dbReference>
<keyword evidence="4" id="KW-1185">Reference proteome</keyword>
<dbReference type="InterPro" id="IPR000620">
    <property type="entry name" value="EamA_dom"/>
</dbReference>
<feature type="transmembrane region" description="Helical" evidence="1">
    <location>
        <begin position="136"/>
        <end position="154"/>
    </location>
</feature>
<dbReference type="Gene3D" id="1.10.3730.20">
    <property type="match status" value="1"/>
</dbReference>
<dbReference type="PANTHER" id="PTHR22911">
    <property type="entry name" value="ACYL-MALONYL CONDENSING ENZYME-RELATED"/>
    <property type="match status" value="1"/>
</dbReference>
<feature type="transmembrane region" description="Helical" evidence="1">
    <location>
        <begin position="218"/>
        <end position="240"/>
    </location>
</feature>
<comment type="caution">
    <text evidence="3">The sequence shown here is derived from an EMBL/GenBank/DDBJ whole genome shotgun (WGS) entry which is preliminary data.</text>
</comment>
<evidence type="ECO:0000313" key="3">
    <source>
        <dbReference type="EMBL" id="KAA0970187.1"/>
    </source>
</evidence>
<dbReference type="Pfam" id="PF00892">
    <property type="entry name" value="EamA"/>
    <property type="match status" value="2"/>
</dbReference>
<protein>
    <submittedName>
        <fullName evidence="3">DMT family transporter</fullName>
    </submittedName>
</protein>
<sequence>MPIVRVPIAGASPAENLRASLLMITSVACFMINDTIVKFVMQDMAPAQVMAVRGVMIAIFIFSIGWWKNALPAPRLLLNKYLLIRAFGDSLTTLLYMIALAHLPLANTTAIYQALPLAVTVGAALFLRESVGWRRWSATAVGFIGVVIIVRPGLEGFTMYSVFVLLSVLVSAIRDLVVHKLPKELSSLSVAGVTSTAIALTGAAFLPFTGTTPISNPTYGLLFAAALLMGTANILMVAALRIGDMGFVAPLRYASLIFAAILGYLVFGDVPGKWEIIGSMIIVASGLYTFSRERRRNRLILARTQAH</sequence>
<keyword evidence="1" id="KW-0812">Transmembrane</keyword>
<keyword evidence="1" id="KW-0472">Membrane</keyword>
<dbReference type="SUPFAM" id="SSF103481">
    <property type="entry name" value="Multidrug resistance efflux transporter EmrE"/>
    <property type="match status" value="2"/>
</dbReference>
<name>A0A5B0DTP8_9HYPH</name>
<feature type="transmembrane region" description="Helical" evidence="1">
    <location>
        <begin position="47"/>
        <end position="70"/>
    </location>
</feature>
<feature type="transmembrane region" description="Helical" evidence="1">
    <location>
        <begin position="185"/>
        <end position="206"/>
    </location>
</feature>
<feature type="transmembrane region" description="Helical" evidence="1">
    <location>
        <begin position="273"/>
        <end position="290"/>
    </location>
</feature>
<dbReference type="PROSITE" id="PS51257">
    <property type="entry name" value="PROKAR_LIPOPROTEIN"/>
    <property type="match status" value="1"/>
</dbReference>
<feature type="domain" description="EamA" evidence="2">
    <location>
        <begin position="19"/>
        <end position="150"/>
    </location>
</feature>
<dbReference type="AlphaFoldDB" id="A0A5B0DTP8"/>
<evidence type="ECO:0000259" key="2">
    <source>
        <dbReference type="Pfam" id="PF00892"/>
    </source>
</evidence>
<feature type="transmembrane region" description="Helical" evidence="1">
    <location>
        <begin position="247"/>
        <end position="267"/>
    </location>
</feature>
<keyword evidence="1" id="KW-1133">Transmembrane helix</keyword>
<evidence type="ECO:0000313" key="4">
    <source>
        <dbReference type="Proteomes" id="UP000324738"/>
    </source>
</evidence>
<evidence type="ECO:0000256" key="1">
    <source>
        <dbReference type="SAM" id="Phobius"/>
    </source>
</evidence>
<feature type="transmembrane region" description="Helical" evidence="1">
    <location>
        <begin position="109"/>
        <end position="127"/>
    </location>
</feature>
<dbReference type="GO" id="GO:0016020">
    <property type="term" value="C:membrane"/>
    <property type="evidence" value="ECO:0007669"/>
    <property type="project" value="InterPro"/>
</dbReference>
<dbReference type="PANTHER" id="PTHR22911:SF135">
    <property type="entry name" value="BLR4310 PROTEIN"/>
    <property type="match status" value="1"/>
</dbReference>
<feature type="transmembrane region" description="Helical" evidence="1">
    <location>
        <begin position="160"/>
        <end position="178"/>
    </location>
</feature>
<feature type="domain" description="EamA" evidence="2">
    <location>
        <begin position="162"/>
        <end position="285"/>
    </location>
</feature>
<dbReference type="InterPro" id="IPR037185">
    <property type="entry name" value="EmrE-like"/>
</dbReference>